<accession>A0A1G6JRT4</accession>
<dbReference type="Proteomes" id="UP000198781">
    <property type="component" value="Unassembled WGS sequence"/>
</dbReference>
<evidence type="ECO:0000313" key="4">
    <source>
        <dbReference type="Proteomes" id="UP000198781"/>
    </source>
</evidence>
<reference evidence="3 4" key="1">
    <citation type="submission" date="2016-10" db="EMBL/GenBank/DDBJ databases">
        <authorList>
            <person name="de Groot N.N."/>
        </authorList>
    </citation>
    <scope>NUCLEOTIDE SEQUENCE [LARGE SCALE GENOMIC DNA]</scope>
    <source>
        <strain evidence="3 4">DSM 16619</strain>
    </source>
</reference>
<feature type="region of interest" description="Disordered" evidence="1">
    <location>
        <begin position="48"/>
        <end position="73"/>
    </location>
</feature>
<dbReference type="AlphaFoldDB" id="A0A1G6JRT4"/>
<dbReference type="OrthoDB" id="5502479at2"/>
<dbReference type="InterPro" id="IPR021382">
    <property type="entry name" value="DUF3014"/>
</dbReference>
<name>A0A1G6JRT4_9BURK</name>
<keyword evidence="2" id="KW-1133">Transmembrane helix</keyword>
<evidence type="ECO:0000256" key="2">
    <source>
        <dbReference type="SAM" id="Phobius"/>
    </source>
</evidence>
<protein>
    <recommendedName>
        <fullName evidence="5">DUF3014 domain-containing protein</fullName>
    </recommendedName>
</protein>
<dbReference type="RefSeq" id="WP_092739860.1">
    <property type="nucleotide sequence ID" value="NZ_FMZC01000001.1"/>
</dbReference>
<feature type="compositionally biased region" description="Low complexity" evidence="1">
    <location>
        <begin position="55"/>
        <end position="68"/>
    </location>
</feature>
<evidence type="ECO:0008006" key="5">
    <source>
        <dbReference type="Google" id="ProtNLM"/>
    </source>
</evidence>
<keyword evidence="4" id="KW-1185">Reference proteome</keyword>
<keyword evidence="2" id="KW-0472">Membrane</keyword>
<evidence type="ECO:0000313" key="3">
    <source>
        <dbReference type="EMBL" id="SDC21452.1"/>
    </source>
</evidence>
<sequence>MPERETVELRPAQEASRAWIPVVLIAGALGAGAAWWFWGRAASEPTPLPPVAGQAASEPASAPASAASGPLHPMEAVQPADASLPSMAESDRSIADAVTGWVGAESVASLLRIDGFVQRAVATVDNLPRQSAPARMWPVQPASQRFLVDGEGSDNETIAAANPARYRAFVMLAEAIPQDQAVALYARLYPLFQQAYEELGFPRRYFNDRLVAALDHLLQAPEPAGPVRVQLTKVTGEVPSTRPWVRYEFAEPKLQALSSGQKILVRMGVENERRMKTVLSELRQRVATGEMARKP</sequence>
<gene>
    <name evidence="3" type="ORF">SAMN05192589_101468</name>
</gene>
<proteinExistence type="predicted"/>
<dbReference type="Pfam" id="PF11219">
    <property type="entry name" value="DUF3014"/>
    <property type="match status" value="1"/>
</dbReference>
<dbReference type="EMBL" id="FMZC01000001">
    <property type="protein sequence ID" value="SDC21452.1"/>
    <property type="molecule type" value="Genomic_DNA"/>
</dbReference>
<feature type="transmembrane region" description="Helical" evidence="2">
    <location>
        <begin position="18"/>
        <end position="38"/>
    </location>
</feature>
<evidence type="ECO:0000256" key="1">
    <source>
        <dbReference type="SAM" id="MobiDB-lite"/>
    </source>
</evidence>
<dbReference type="STRING" id="187868.SAMN05192589_101468"/>
<organism evidence="3 4">
    <name type="scientific">Paracidovorax valerianellae</name>
    <dbReference type="NCBI Taxonomy" id="187868"/>
    <lineage>
        <taxon>Bacteria</taxon>
        <taxon>Pseudomonadati</taxon>
        <taxon>Pseudomonadota</taxon>
        <taxon>Betaproteobacteria</taxon>
        <taxon>Burkholderiales</taxon>
        <taxon>Comamonadaceae</taxon>
        <taxon>Paracidovorax</taxon>
    </lineage>
</organism>
<keyword evidence="2" id="KW-0812">Transmembrane</keyword>